<accession>A0A518ATH2</accession>
<sequence length="202" mass="22679">MPGRVNDCVRQSVFWCESLWRSEVGKRPARRDRSEFELVGLPRLLFTTRAAYPCGSCGLSVISWSKVCRIARCSLAVVSFRVSLLKHAPRRREGEEKELTLPTSRGSSSVIMADEGYACRFCVDGIEVGRSILSHLSRSFAFQTSEPIRPGPLASQLIFRVAYGSQMDLRSLVQLVSRIPGLRLQVMPAVIKENTHPQIRRS</sequence>
<gene>
    <name evidence="1" type="ORF">Pan181_42310</name>
</gene>
<evidence type="ECO:0000313" key="1">
    <source>
        <dbReference type="EMBL" id="QDU58006.1"/>
    </source>
</evidence>
<organism evidence="1 2">
    <name type="scientific">Aeoliella mucimassa</name>
    <dbReference type="NCBI Taxonomy" id="2527972"/>
    <lineage>
        <taxon>Bacteria</taxon>
        <taxon>Pseudomonadati</taxon>
        <taxon>Planctomycetota</taxon>
        <taxon>Planctomycetia</taxon>
        <taxon>Pirellulales</taxon>
        <taxon>Lacipirellulaceae</taxon>
        <taxon>Aeoliella</taxon>
    </lineage>
</organism>
<dbReference type="AlphaFoldDB" id="A0A518ATH2"/>
<dbReference type="KEGG" id="amuc:Pan181_42310"/>
<reference evidence="1 2" key="1">
    <citation type="submission" date="2019-02" db="EMBL/GenBank/DDBJ databases">
        <title>Deep-cultivation of Planctomycetes and their phenomic and genomic characterization uncovers novel biology.</title>
        <authorList>
            <person name="Wiegand S."/>
            <person name="Jogler M."/>
            <person name="Boedeker C."/>
            <person name="Pinto D."/>
            <person name="Vollmers J."/>
            <person name="Rivas-Marin E."/>
            <person name="Kohn T."/>
            <person name="Peeters S.H."/>
            <person name="Heuer A."/>
            <person name="Rast P."/>
            <person name="Oberbeckmann S."/>
            <person name="Bunk B."/>
            <person name="Jeske O."/>
            <person name="Meyerdierks A."/>
            <person name="Storesund J.E."/>
            <person name="Kallscheuer N."/>
            <person name="Luecker S."/>
            <person name="Lage O.M."/>
            <person name="Pohl T."/>
            <person name="Merkel B.J."/>
            <person name="Hornburger P."/>
            <person name="Mueller R.-W."/>
            <person name="Bruemmer F."/>
            <person name="Labrenz M."/>
            <person name="Spormann A.M."/>
            <person name="Op den Camp H."/>
            <person name="Overmann J."/>
            <person name="Amann R."/>
            <person name="Jetten M.S.M."/>
            <person name="Mascher T."/>
            <person name="Medema M.H."/>
            <person name="Devos D.P."/>
            <person name="Kaster A.-K."/>
            <person name="Ovreas L."/>
            <person name="Rohde M."/>
            <person name="Galperin M.Y."/>
            <person name="Jogler C."/>
        </authorList>
    </citation>
    <scope>NUCLEOTIDE SEQUENCE [LARGE SCALE GENOMIC DNA]</scope>
    <source>
        <strain evidence="1 2">Pan181</strain>
    </source>
</reference>
<proteinExistence type="predicted"/>
<evidence type="ECO:0000313" key="2">
    <source>
        <dbReference type="Proteomes" id="UP000315750"/>
    </source>
</evidence>
<dbReference type="Proteomes" id="UP000315750">
    <property type="component" value="Chromosome"/>
</dbReference>
<keyword evidence="2" id="KW-1185">Reference proteome</keyword>
<protein>
    <submittedName>
        <fullName evidence="1">Uncharacterized protein</fullName>
    </submittedName>
</protein>
<dbReference type="EMBL" id="CP036278">
    <property type="protein sequence ID" value="QDU58006.1"/>
    <property type="molecule type" value="Genomic_DNA"/>
</dbReference>
<name>A0A518ATH2_9BACT</name>